<proteinExistence type="predicted"/>
<dbReference type="InterPro" id="IPR023214">
    <property type="entry name" value="HAD_sf"/>
</dbReference>
<dbReference type="Gene3D" id="3.40.50.1000">
    <property type="entry name" value="HAD superfamily/HAD-like"/>
    <property type="match status" value="1"/>
</dbReference>
<gene>
    <name evidence="1" type="ORF">EV692_1261</name>
</gene>
<evidence type="ECO:0008006" key="3">
    <source>
        <dbReference type="Google" id="ProtNLM"/>
    </source>
</evidence>
<protein>
    <recommendedName>
        <fullName evidence="3">Cof subfamily protein (Haloacid dehalogenase superfamily)/HAD superfamily hydrolase (TIGR01484 family)</fullName>
    </recommendedName>
</protein>
<dbReference type="AlphaFoldDB" id="A0A4R1KXE9"/>
<evidence type="ECO:0000313" key="1">
    <source>
        <dbReference type="EMBL" id="TCK70038.1"/>
    </source>
</evidence>
<dbReference type="Gene3D" id="3.30.1240.10">
    <property type="match status" value="1"/>
</dbReference>
<dbReference type="SFLD" id="SFLDG01140">
    <property type="entry name" value="C2.B:_Phosphomannomutase_and_P"/>
    <property type="match status" value="1"/>
</dbReference>
<reference evidence="1 2" key="1">
    <citation type="submission" date="2019-03" db="EMBL/GenBank/DDBJ databases">
        <title>Genomic Encyclopedia of Type Strains, Phase IV (KMG-IV): sequencing the most valuable type-strain genomes for metagenomic binning, comparative biology and taxonomic classification.</title>
        <authorList>
            <person name="Goeker M."/>
        </authorList>
    </citation>
    <scope>NUCLEOTIDE SEQUENCE [LARGE SCALE GENOMIC DNA]</scope>
    <source>
        <strain evidence="1 2">DSM 10053</strain>
    </source>
</reference>
<dbReference type="GO" id="GO:0005829">
    <property type="term" value="C:cytosol"/>
    <property type="evidence" value="ECO:0007669"/>
    <property type="project" value="TreeGrafter"/>
</dbReference>
<dbReference type="SFLD" id="SFLDS00003">
    <property type="entry name" value="Haloacid_Dehalogenase"/>
    <property type="match status" value="1"/>
</dbReference>
<dbReference type="GO" id="GO:0016791">
    <property type="term" value="F:phosphatase activity"/>
    <property type="evidence" value="ECO:0007669"/>
    <property type="project" value="UniProtKB-ARBA"/>
</dbReference>
<dbReference type="InterPro" id="IPR000150">
    <property type="entry name" value="Cof"/>
</dbReference>
<dbReference type="Pfam" id="PF08282">
    <property type="entry name" value="Hydrolase_3"/>
    <property type="match status" value="1"/>
</dbReference>
<comment type="caution">
    <text evidence="1">The sequence shown here is derived from an EMBL/GenBank/DDBJ whole genome shotgun (WGS) entry which is preliminary data.</text>
</comment>
<dbReference type="PROSITE" id="PS01229">
    <property type="entry name" value="COF_2"/>
    <property type="match status" value="1"/>
</dbReference>
<dbReference type="PANTHER" id="PTHR10000:SF25">
    <property type="entry name" value="PHOSPHATASE YKRA-RELATED"/>
    <property type="match status" value="1"/>
</dbReference>
<keyword evidence="2" id="KW-1185">Reference proteome</keyword>
<dbReference type="Proteomes" id="UP000295496">
    <property type="component" value="Unassembled WGS sequence"/>
</dbReference>
<dbReference type="NCBIfam" id="TIGR00099">
    <property type="entry name" value="Cof-subfamily"/>
    <property type="match status" value="1"/>
</dbReference>
<dbReference type="SUPFAM" id="SSF56784">
    <property type="entry name" value="HAD-like"/>
    <property type="match status" value="1"/>
</dbReference>
<dbReference type="GO" id="GO:0000287">
    <property type="term" value="F:magnesium ion binding"/>
    <property type="evidence" value="ECO:0007669"/>
    <property type="project" value="UniProtKB-ARBA"/>
</dbReference>
<organism evidence="1 2">
    <name type="scientific">Lonepinella koalarum</name>
    <dbReference type="NCBI Taxonomy" id="53417"/>
    <lineage>
        <taxon>Bacteria</taxon>
        <taxon>Pseudomonadati</taxon>
        <taxon>Pseudomonadota</taxon>
        <taxon>Gammaproteobacteria</taxon>
        <taxon>Pasteurellales</taxon>
        <taxon>Pasteurellaceae</taxon>
        <taxon>Lonepinella</taxon>
    </lineage>
</organism>
<accession>A0A4R1KXE9</accession>
<dbReference type="InterPro" id="IPR036412">
    <property type="entry name" value="HAD-like_sf"/>
</dbReference>
<evidence type="ECO:0000313" key="2">
    <source>
        <dbReference type="Proteomes" id="UP000295496"/>
    </source>
</evidence>
<sequence>MNLPNLSDQIKIVFFDIDETLIVKDKDLLPESILSSIQKLQQKGIIAAIATGRSPCSFPPKIKALAKQTGMNTFVTMNGQYVIHQGNVVDKLPIPPQKITEVVAFFESVGFDYAFVSNEHLAVSAITDQVRSALDPLQTDYHIDKDYYQTHDVFQILPFYDESKDQLVADSGVLKGLKTVRWHEQSVDLFDAQGSKARGILHLLKHLNLSIENAMAFGDGLNDLEMLTTVGVGVAMGNACDELKAVADFETDHIEQDGIARFLHKTGLID</sequence>
<dbReference type="RefSeq" id="WP_132301621.1">
    <property type="nucleotide sequence ID" value="NZ_CP170642.1"/>
</dbReference>
<dbReference type="InterPro" id="IPR006379">
    <property type="entry name" value="HAD-SF_hydro_IIB"/>
</dbReference>
<dbReference type="EMBL" id="SMGJ01000003">
    <property type="protein sequence ID" value="TCK70038.1"/>
    <property type="molecule type" value="Genomic_DNA"/>
</dbReference>
<dbReference type="NCBIfam" id="TIGR01484">
    <property type="entry name" value="HAD-SF-IIB"/>
    <property type="match status" value="1"/>
</dbReference>
<dbReference type="PANTHER" id="PTHR10000">
    <property type="entry name" value="PHOSPHOSERINE PHOSPHATASE"/>
    <property type="match status" value="1"/>
</dbReference>
<name>A0A4R1KXE9_9PAST</name>